<dbReference type="Proteomes" id="UP000274822">
    <property type="component" value="Unassembled WGS sequence"/>
</dbReference>
<reference evidence="1 2" key="1">
    <citation type="journal article" date="2018" name="New Phytol.">
        <title>Phylogenomics of Endogonaceae and evolution of mycorrhizas within Mucoromycota.</title>
        <authorList>
            <person name="Chang Y."/>
            <person name="Desiro A."/>
            <person name="Na H."/>
            <person name="Sandor L."/>
            <person name="Lipzen A."/>
            <person name="Clum A."/>
            <person name="Barry K."/>
            <person name="Grigoriev I.V."/>
            <person name="Martin F.M."/>
            <person name="Stajich J.E."/>
            <person name="Smith M.E."/>
            <person name="Bonito G."/>
            <person name="Spatafora J.W."/>
        </authorList>
    </citation>
    <scope>NUCLEOTIDE SEQUENCE [LARGE SCALE GENOMIC DNA]</scope>
    <source>
        <strain evidence="1 2">AD002</strain>
    </source>
</reference>
<proteinExistence type="predicted"/>
<organism evidence="1 2">
    <name type="scientific">Jimgerdemannia flammicorona</name>
    <dbReference type="NCBI Taxonomy" id="994334"/>
    <lineage>
        <taxon>Eukaryota</taxon>
        <taxon>Fungi</taxon>
        <taxon>Fungi incertae sedis</taxon>
        <taxon>Mucoromycota</taxon>
        <taxon>Mucoromycotina</taxon>
        <taxon>Endogonomycetes</taxon>
        <taxon>Endogonales</taxon>
        <taxon>Endogonaceae</taxon>
        <taxon>Jimgerdemannia</taxon>
    </lineage>
</organism>
<evidence type="ECO:0000313" key="1">
    <source>
        <dbReference type="EMBL" id="RUS27246.1"/>
    </source>
</evidence>
<dbReference type="PANTHER" id="PTHR31252:SF11">
    <property type="entry name" value="DUF4419 DOMAIN-CONTAINING PROTEIN"/>
    <property type="match status" value="1"/>
</dbReference>
<accession>A0A433QBR2</accession>
<name>A0A433QBR2_9FUNG</name>
<dbReference type="InterPro" id="IPR025533">
    <property type="entry name" value="DUF4419"/>
</dbReference>
<keyword evidence="2" id="KW-1185">Reference proteome</keyword>
<comment type="caution">
    <text evidence="1">The sequence shown here is derived from an EMBL/GenBank/DDBJ whole genome shotgun (WGS) entry which is preliminary data.</text>
</comment>
<dbReference type="Pfam" id="PF14388">
    <property type="entry name" value="DUF4419"/>
    <property type="match status" value="1"/>
</dbReference>
<evidence type="ECO:0000313" key="2">
    <source>
        <dbReference type="Proteomes" id="UP000274822"/>
    </source>
</evidence>
<sequence length="335" mass="37444">MSNNKRTATSSTSTLTTRNAVATKDLHTTSLHTRLSYIAENVKVYAYSDAAYPPQLVAWGNHNGFFSAIQQAYSQHYHLVLRPDDLWLTIAQGVSAHINHGGNAELYRDKFVAHQGKEEVVVVVDHVHWPECVDKLVAELSPRVKAEVDRILVCDFSTTTGVVRTASQVVLMYTLQTYFKYSIRGGCGIPRLTLLGTLADWEHVQEKVDAVVALGIGLDTWLVEFVTPIVGQFIRAYRQEDSVDEEFWSKAWKRESFGSGFPTLISGWLGHLYPYDSKGKMRPLVHHVAGEDKYQYTMDNDYVPNGTVRVPGGGERGRRGTVPHAVHWVAGEDLG</sequence>
<protein>
    <submittedName>
        <fullName evidence="1">Uncharacterized protein</fullName>
    </submittedName>
</protein>
<dbReference type="PANTHER" id="PTHR31252">
    <property type="entry name" value="DUF4419 DOMAIN-CONTAINING PROTEIN"/>
    <property type="match status" value="1"/>
</dbReference>
<dbReference type="AlphaFoldDB" id="A0A433QBR2"/>
<gene>
    <name evidence="1" type="ORF">BC938DRAFT_483529</name>
</gene>
<dbReference type="EMBL" id="RBNJ01008793">
    <property type="protein sequence ID" value="RUS27246.1"/>
    <property type="molecule type" value="Genomic_DNA"/>
</dbReference>